<dbReference type="EMBL" id="JAGGKP010000001">
    <property type="protein sequence ID" value="MBP1935145.1"/>
    <property type="molecule type" value="Genomic_DNA"/>
</dbReference>
<feature type="transmembrane region" description="Helical" evidence="11">
    <location>
        <begin position="31"/>
        <end position="53"/>
    </location>
</feature>
<keyword evidence="5 11" id="KW-0812">Transmembrane</keyword>
<feature type="transmembrane region" description="Helical" evidence="11">
    <location>
        <begin position="6"/>
        <end position="24"/>
    </location>
</feature>
<dbReference type="Pfam" id="PF00999">
    <property type="entry name" value="Na_H_Exchanger"/>
    <property type="match status" value="1"/>
</dbReference>
<sequence length="129" mass="13526">MLEPIAYAIFVPIFFVSIGLGVTFDGVGSQIGFIVIVAIVAIVTKLLGSGLGARFTGFNTRSSLGIGSGMVSRGEVALIIASTGLTSGLLAEQYFTSIVIVVILTTLVTPPMLKLVFQTADQKKMKTNQ</sequence>
<protein>
    <submittedName>
        <fullName evidence="13">Kef-type K+ transport system membrane component KefB</fullName>
    </submittedName>
</protein>
<evidence type="ECO:0000313" key="14">
    <source>
        <dbReference type="Proteomes" id="UP001519273"/>
    </source>
</evidence>
<keyword evidence="4" id="KW-0050">Antiport</keyword>
<feature type="transmembrane region" description="Helical" evidence="11">
    <location>
        <begin position="94"/>
        <end position="117"/>
    </location>
</feature>
<dbReference type="PANTHER" id="PTHR43562:SF3">
    <property type="entry name" value="SODIUM ION_PROTON EXCHANGER (EUROFUNG)"/>
    <property type="match status" value="1"/>
</dbReference>
<organism evidence="13 14">
    <name type="scientific">Paenibacillus sediminis</name>
    <dbReference type="NCBI Taxonomy" id="664909"/>
    <lineage>
        <taxon>Bacteria</taxon>
        <taxon>Bacillati</taxon>
        <taxon>Bacillota</taxon>
        <taxon>Bacilli</taxon>
        <taxon>Bacillales</taxon>
        <taxon>Paenibacillaceae</taxon>
        <taxon>Paenibacillus</taxon>
    </lineage>
</organism>
<keyword evidence="14" id="KW-1185">Reference proteome</keyword>
<dbReference type="PANTHER" id="PTHR43562">
    <property type="entry name" value="NAPA-TYPE SODIUM/HYDROGEN ANTIPORTER"/>
    <property type="match status" value="1"/>
</dbReference>
<evidence type="ECO:0000313" key="13">
    <source>
        <dbReference type="EMBL" id="MBP1935145.1"/>
    </source>
</evidence>
<dbReference type="Proteomes" id="UP001519273">
    <property type="component" value="Unassembled WGS sequence"/>
</dbReference>
<evidence type="ECO:0000256" key="8">
    <source>
        <dbReference type="ARBA" id="ARBA00023065"/>
    </source>
</evidence>
<proteinExistence type="inferred from homology"/>
<evidence type="ECO:0000256" key="11">
    <source>
        <dbReference type="SAM" id="Phobius"/>
    </source>
</evidence>
<evidence type="ECO:0000256" key="2">
    <source>
        <dbReference type="ARBA" id="ARBA00005551"/>
    </source>
</evidence>
<keyword evidence="9 11" id="KW-0472">Membrane</keyword>
<comment type="similarity">
    <text evidence="2">Belongs to the monovalent cation:proton antiporter 2 (CPA2) transporter (TC 2.A.37) family.</text>
</comment>
<evidence type="ECO:0000256" key="9">
    <source>
        <dbReference type="ARBA" id="ARBA00023136"/>
    </source>
</evidence>
<evidence type="ECO:0000256" key="5">
    <source>
        <dbReference type="ARBA" id="ARBA00022692"/>
    </source>
</evidence>
<keyword evidence="6 11" id="KW-1133">Transmembrane helix</keyword>
<evidence type="ECO:0000259" key="12">
    <source>
        <dbReference type="Pfam" id="PF00999"/>
    </source>
</evidence>
<name>A0ABS4GXZ4_9BACL</name>
<reference evidence="13 14" key="1">
    <citation type="submission" date="2021-03" db="EMBL/GenBank/DDBJ databases">
        <title>Genomic Encyclopedia of Type Strains, Phase IV (KMG-IV): sequencing the most valuable type-strain genomes for metagenomic binning, comparative biology and taxonomic classification.</title>
        <authorList>
            <person name="Goeker M."/>
        </authorList>
    </citation>
    <scope>NUCLEOTIDE SEQUENCE [LARGE SCALE GENOMIC DNA]</scope>
    <source>
        <strain evidence="13 14">DSM 23491</strain>
    </source>
</reference>
<keyword evidence="3" id="KW-0813">Transport</keyword>
<keyword evidence="8" id="KW-0406">Ion transport</keyword>
<comment type="caution">
    <text evidence="13">The sequence shown here is derived from an EMBL/GenBank/DDBJ whole genome shotgun (WGS) entry which is preliminary data.</text>
</comment>
<evidence type="ECO:0000256" key="7">
    <source>
        <dbReference type="ARBA" id="ARBA00023053"/>
    </source>
</evidence>
<feature type="domain" description="Cation/H+ exchanger transmembrane" evidence="12">
    <location>
        <begin position="2"/>
        <end position="117"/>
    </location>
</feature>
<evidence type="ECO:0000256" key="1">
    <source>
        <dbReference type="ARBA" id="ARBA00004141"/>
    </source>
</evidence>
<dbReference type="InterPro" id="IPR038770">
    <property type="entry name" value="Na+/solute_symporter_sf"/>
</dbReference>
<evidence type="ECO:0000256" key="3">
    <source>
        <dbReference type="ARBA" id="ARBA00022448"/>
    </source>
</evidence>
<keyword evidence="7" id="KW-0915">Sodium</keyword>
<evidence type="ECO:0000256" key="4">
    <source>
        <dbReference type="ARBA" id="ARBA00022449"/>
    </source>
</evidence>
<gene>
    <name evidence="13" type="ORF">J2Z20_000006</name>
</gene>
<evidence type="ECO:0000256" key="10">
    <source>
        <dbReference type="ARBA" id="ARBA00023201"/>
    </source>
</evidence>
<keyword evidence="10" id="KW-0739">Sodium transport</keyword>
<dbReference type="InterPro" id="IPR006153">
    <property type="entry name" value="Cation/H_exchanger_TM"/>
</dbReference>
<accession>A0ABS4GXZ4</accession>
<comment type="subcellular location">
    <subcellularLocation>
        <location evidence="1">Membrane</location>
        <topology evidence="1">Multi-pass membrane protein</topology>
    </subcellularLocation>
</comment>
<dbReference type="Gene3D" id="1.20.1530.20">
    <property type="match status" value="1"/>
</dbReference>
<evidence type="ECO:0000256" key="6">
    <source>
        <dbReference type="ARBA" id="ARBA00022989"/>
    </source>
</evidence>